<dbReference type="Gene3D" id="3.40.50.150">
    <property type="entry name" value="Vaccinia Virus protein VP39"/>
    <property type="match status" value="1"/>
</dbReference>
<gene>
    <name evidence="1" type="ORF">CLV72_101840</name>
</gene>
<name>A0A2T0QE92_9ACTN</name>
<organism evidence="1 2">
    <name type="scientific">Allonocardiopsis opalescens</name>
    <dbReference type="NCBI Taxonomy" id="1144618"/>
    <lineage>
        <taxon>Bacteria</taxon>
        <taxon>Bacillati</taxon>
        <taxon>Actinomycetota</taxon>
        <taxon>Actinomycetes</taxon>
        <taxon>Streptosporangiales</taxon>
        <taxon>Allonocardiopsis</taxon>
    </lineage>
</organism>
<dbReference type="EMBL" id="PVZC01000001">
    <property type="protein sequence ID" value="PRY02239.1"/>
    <property type="molecule type" value="Genomic_DNA"/>
</dbReference>
<proteinExistence type="predicted"/>
<keyword evidence="1" id="KW-0830">Ubiquinone</keyword>
<dbReference type="CDD" id="cd02440">
    <property type="entry name" value="AdoMet_MTases"/>
    <property type="match status" value="1"/>
</dbReference>
<protein>
    <submittedName>
        <fullName evidence="1">Ubiquinone/menaquinone biosynthesis C-methylase UbiE</fullName>
    </submittedName>
</protein>
<comment type="caution">
    <text evidence="1">The sequence shown here is derived from an EMBL/GenBank/DDBJ whole genome shotgun (WGS) entry which is preliminary data.</text>
</comment>
<dbReference type="InterPro" id="IPR029063">
    <property type="entry name" value="SAM-dependent_MTases_sf"/>
</dbReference>
<dbReference type="SUPFAM" id="SSF53335">
    <property type="entry name" value="S-adenosyl-L-methionine-dependent methyltransferases"/>
    <property type="match status" value="1"/>
</dbReference>
<dbReference type="RefSeq" id="WP_106239439.1">
    <property type="nucleotide sequence ID" value="NZ_PVZC01000001.1"/>
</dbReference>
<dbReference type="PANTHER" id="PTHR43591:SF97">
    <property type="entry name" value="CLASS I SAM-DEPENDENT METHYLTRANSFERASE"/>
    <property type="match status" value="1"/>
</dbReference>
<accession>A0A2T0QE92</accession>
<evidence type="ECO:0000313" key="1">
    <source>
        <dbReference type="EMBL" id="PRY02239.1"/>
    </source>
</evidence>
<dbReference type="AlphaFoldDB" id="A0A2T0QE92"/>
<dbReference type="PANTHER" id="PTHR43591">
    <property type="entry name" value="METHYLTRANSFERASE"/>
    <property type="match status" value="1"/>
</dbReference>
<evidence type="ECO:0000313" key="2">
    <source>
        <dbReference type="Proteomes" id="UP000237846"/>
    </source>
</evidence>
<reference evidence="1 2" key="1">
    <citation type="submission" date="2018-03" db="EMBL/GenBank/DDBJ databases">
        <title>Genomic Encyclopedia of Archaeal and Bacterial Type Strains, Phase II (KMG-II): from individual species to whole genera.</title>
        <authorList>
            <person name="Goeker M."/>
        </authorList>
    </citation>
    <scope>NUCLEOTIDE SEQUENCE [LARGE SCALE GENOMIC DNA]</scope>
    <source>
        <strain evidence="1 2">DSM 45601</strain>
    </source>
</reference>
<dbReference type="Pfam" id="PF01209">
    <property type="entry name" value="Ubie_methyltran"/>
    <property type="match status" value="1"/>
</dbReference>
<sequence length="252" mass="26869">MDLAARRRPLAGFTHWRVTEEFDHAAAAYDRLVSANPGYHAHLRLSARRLRLPDGGAGCRLLDLGCGTGASTAALLRVAPRAEIIAVDASAGMLAAATAKPWPEQVSFVHARAEELVEAGVTGPFDGVLAAYLIRNCPDPDAVLRTVFGLLRPGARIAVHEYSVADSLYARAVWAAVCSAVVIPAGRLLTGRSDLFTYLRRSVAEFDGAARLRARLRAAGFIAVDTAPVTGWQRGIVHTFLGRRPPSAPAEA</sequence>
<keyword evidence="1" id="KW-0808">Transferase</keyword>
<keyword evidence="1" id="KW-0489">Methyltransferase</keyword>
<dbReference type="GO" id="GO:0008168">
    <property type="term" value="F:methyltransferase activity"/>
    <property type="evidence" value="ECO:0007669"/>
    <property type="project" value="UniProtKB-KW"/>
</dbReference>
<dbReference type="OrthoDB" id="21342at2"/>
<dbReference type="Proteomes" id="UP000237846">
    <property type="component" value="Unassembled WGS sequence"/>
</dbReference>
<keyword evidence="2" id="KW-1185">Reference proteome</keyword>
<dbReference type="GO" id="GO:0032259">
    <property type="term" value="P:methylation"/>
    <property type="evidence" value="ECO:0007669"/>
    <property type="project" value="UniProtKB-KW"/>
</dbReference>